<dbReference type="Pfam" id="PF20072">
    <property type="entry name" value="DUF6468"/>
    <property type="match status" value="1"/>
</dbReference>
<evidence type="ECO:0000313" key="3">
    <source>
        <dbReference type="Proteomes" id="UP000614261"/>
    </source>
</evidence>
<feature type="domain" description="DUF6468" evidence="1">
    <location>
        <begin position="36"/>
        <end position="102"/>
    </location>
</feature>
<reference evidence="3" key="1">
    <citation type="journal article" date="2019" name="Int. J. Syst. Evol. Microbiol.">
        <title>The Global Catalogue of Microorganisms (GCM) 10K type strain sequencing project: providing services to taxonomists for standard genome sequencing and annotation.</title>
        <authorList>
            <consortium name="The Broad Institute Genomics Platform"/>
            <consortium name="The Broad Institute Genome Sequencing Center for Infectious Disease"/>
            <person name="Wu L."/>
            <person name="Ma J."/>
        </authorList>
    </citation>
    <scope>NUCLEOTIDE SEQUENCE [LARGE SCALE GENOMIC DNA]</scope>
    <source>
        <strain evidence="3">CGMCC 1.12851</strain>
    </source>
</reference>
<name>A0ABQ1JPN1_9SPHN</name>
<comment type="caution">
    <text evidence="2">The sequence shown here is derived from an EMBL/GenBank/DDBJ whole genome shotgun (WGS) entry which is preliminary data.</text>
</comment>
<sequence>MSFTAMTNVITILFCLAVLVQSVRLMRSLKQVRDVSLNDTVGALDTATAQARTVLDGLRQTLSTDGTANLRVLGEAREIRDELDLMIGIANAAAERLLETASTVQPSFEKSAA</sequence>
<organism evidence="2 3">
    <name type="scientific">Blastomonas aquatica</name>
    <dbReference type="NCBI Taxonomy" id="1510276"/>
    <lineage>
        <taxon>Bacteria</taxon>
        <taxon>Pseudomonadati</taxon>
        <taxon>Pseudomonadota</taxon>
        <taxon>Alphaproteobacteria</taxon>
        <taxon>Sphingomonadales</taxon>
        <taxon>Sphingomonadaceae</taxon>
        <taxon>Blastomonas</taxon>
    </lineage>
</organism>
<dbReference type="Proteomes" id="UP000614261">
    <property type="component" value="Unassembled WGS sequence"/>
</dbReference>
<evidence type="ECO:0000313" key="2">
    <source>
        <dbReference type="EMBL" id="GGB74448.1"/>
    </source>
</evidence>
<gene>
    <name evidence="2" type="ORF">GCM10010833_32080</name>
</gene>
<dbReference type="EMBL" id="BMGD01000006">
    <property type="protein sequence ID" value="GGB74448.1"/>
    <property type="molecule type" value="Genomic_DNA"/>
</dbReference>
<protein>
    <recommendedName>
        <fullName evidence="1">DUF6468 domain-containing protein</fullName>
    </recommendedName>
</protein>
<proteinExistence type="predicted"/>
<keyword evidence="3" id="KW-1185">Reference proteome</keyword>
<evidence type="ECO:0000259" key="1">
    <source>
        <dbReference type="Pfam" id="PF20072"/>
    </source>
</evidence>
<dbReference type="InterPro" id="IPR045531">
    <property type="entry name" value="DUF6468"/>
</dbReference>
<accession>A0ABQ1JPN1</accession>
<dbReference type="RefSeq" id="WP_188515447.1">
    <property type="nucleotide sequence ID" value="NZ_BMGD01000006.1"/>
</dbReference>